<feature type="compositionally biased region" description="Acidic residues" evidence="1">
    <location>
        <begin position="43"/>
        <end position="65"/>
    </location>
</feature>
<feature type="region of interest" description="Disordered" evidence="1">
    <location>
        <begin position="34"/>
        <end position="65"/>
    </location>
</feature>
<gene>
    <name evidence="3" type="ORF">POPTR_002G213700</name>
</gene>
<name>A0A2K2BM99_POPTR</name>
<dbReference type="InParanoid" id="A0A2K2BM99"/>
<keyword evidence="4" id="KW-1185">Reference proteome</keyword>
<dbReference type="AlphaFoldDB" id="A0A2K2BM99"/>
<evidence type="ECO:0000313" key="3">
    <source>
        <dbReference type="EMBL" id="PNT50909.1"/>
    </source>
</evidence>
<dbReference type="Pfam" id="PF26138">
    <property type="entry name" value="DUF8040"/>
    <property type="match status" value="1"/>
</dbReference>
<dbReference type="InterPro" id="IPR058353">
    <property type="entry name" value="DUF8040"/>
</dbReference>
<organism evidence="3 4">
    <name type="scientific">Populus trichocarpa</name>
    <name type="common">Western balsam poplar</name>
    <name type="synonym">Populus balsamifera subsp. trichocarpa</name>
    <dbReference type="NCBI Taxonomy" id="3694"/>
    <lineage>
        <taxon>Eukaryota</taxon>
        <taxon>Viridiplantae</taxon>
        <taxon>Streptophyta</taxon>
        <taxon>Embryophyta</taxon>
        <taxon>Tracheophyta</taxon>
        <taxon>Spermatophyta</taxon>
        <taxon>Magnoliopsida</taxon>
        <taxon>eudicotyledons</taxon>
        <taxon>Gunneridae</taxon>
        <taxon>Pentapetalae</taxon>
        <taxon>rosids</taxon>
        <taxon>fabids</taxon>
        <taxon>Malpighiales</taxon>
        <taxon>Salicaceae</taxon>
        <taxon>Saliceae</taxon>
        <taxon>Populus</taxon>
    </lineage>
</organism>
<dbReference type="EMBL" id="CM009291">
    <property type="protein sequence ID" value="PNT50909.1"/>
    <property type="molecule type" value="Genomic_DNA"/>
</dbReference>
<reference evidence="3 4" key="1">
    <citation type="journal article" date="2006" name="Science">
        <title>The genome of black cottonwood, Populus trichocarpa (Torr. &amp; Gray).</title>
        <authorList>
            <person name="Tuskan G.A."/>
            <person name="Difazio S."/>
            <person name="Jansson S."/>
            <person name="Bohlmann J."/>
            <person name="Grigoriev I."/>
            <person name="Hellsten U."/>
            <person name="Putnam N."/>
            <person name="Ralph S."/>
            <person name="Rombauts S."/>
            <person name="Salamov A."/>
            <person name="Schein J."/>
            <person name="Sterck L."/>
            <person name="Aerts A."/>
            <person name="Bhalerao R.R."/>
            <person name="Bhalerao R.P."/>
            <person name="Blaudez D."/>
            <person name="Boerjan W."/>
            <person name="Brun A."/>
            <person name="Brunner A."/>
            <person name="Busov V."/>
            <person name="Campbell M."/>
            <person name="Carlson J."/>
            <person name="Chalot M."/>
            <person name="Chapman J."/>
            <person name="Chen G.L."/>
            <person name="Cooper D."/>
            <person name="Coutinho P.M."/>
            <person name="Couturier J."/>
            <person name="Covert S."/>
            <person name="Cronk Q."/>
            <person name="Cunningham R."/>
            <person name="Davis J."/>
            <person name="Degroeve S."/>
            <person name="Dejardin A."/>
            <person name="Depamphilis C."/>
            <person name="Detter J."/>
            <person name="Dirks B."/>
            <person name="Dubchak I."/>
            <person name="Duplessis S."/>
            <person name="Ehlting J."/>
            <person name="Ellis B."/>
            <person name="Gendler K."/>
            <person name="Goodstein D."/>
            <person name="Gribskov M."/>
            <person name="Grimwood J."/>
            <person name="Groover A."/>
            <person name="Gunter L."/>
            <person name="Hamberger B."/>
            <person name="Heinze B."/>
            <person name="Helariutta Y."/>
            <person name="Henrissat B."/>
            <person name="Holligan D."/>
            <person name="Holt R."/>
            <person name="Huang W."/>
            <person name="Islam-Faridi N."/>
            <person name="Jones S."/>
            <person name="Jones-Rhoades M."/>
            <person name="Jorgensen R."/>
            <person name="Joshi C."/>
            <person name="Kangasjarvi J."/>
            <person name="Karlsson J."/>
            <person name="Kelleher C."/>
            <person name="Kirkpatrick R."/>
            <person name="Kirst M."/>
            <person name="Kohler A."/>
            <person name="Kalluri U."/>
            <person name="Larimer F."/>
            <person name="Leebens-Mack J."/>
            <person name="Leple J.C."/>
            <person name="Locascio P."/>
            <person name="Lou Y."/>
            <person name="Lucas S."/>
            <person name="Martin F."/>
            <person name="Montanini B."/>
            <person name="Napoli C."/>
            <person name="Nelson D.R."/>
            <person name="Nelson C."/>
            <person name="Nieminen K."/>
            <person name="Nilsson O."/>
            <person name="Pereda V."/>
            <person name="Peter G."/>
            <person name="Philippe R."/>
            <person name="Pilate G."/>
            <person name="Poliakov A."/>
            <person name="Razumovskaya J."/>
            <person name="Richardson P."/>
            <person name="Rinaldi C."/>
            <person name="Ritland K."/>
            <person name="Rouze P."/>
            <person name="Ryaboy D."/>
            <person name="Schmutz J."/>
            <person name="Schrader J."/>
            <person name="Segerman B."/>
            <person name="Shin H."/>
            <person name="Siddiqui A."/>
            <person name="Sterky F."/>
            <person name="Terry A."/>
            <person name="Tsai C.J."/>
            <person name="Uberbacher E."/>
            <person name="Unneberg P."/>
            <person name="Vahala J."/>
            <person name="Wall K."/>
            <person name="Wessler S."/>
            <person name="Yang G."/>
            <person name="Yin T."/>
            <person name="Douglas C."/>
            <person name="Marra M."/>
            <person name="Sandberg G."/>
            <person name="Van de Peer Y."/>
            <person name="Rokhsar D."/>
        </authorList>
    </citation>
    <scope>NUCLEOTIDE SEQUENCE [LARGE SCALE GENOMIC DNA]</scope>
    <source>
        <strain evidence="4">cv. Nisqually</strain>
    </source>
</reference>
<proteinExistence type="predicted"/>
<evidence type="ECO:0000256" key="1">
    <source>
        <dbReference type="SAM" id="MobiDB-lite"/>
    </source>
</evidence>
<evidence type="ECO:0000313" key="4">
    <source>
        <dbReference type="Proteomes" id="UP000006729"/>
    </source>
</evidence>
<accession>A0A2K2BM99</accession>
<dbReference type="Proteomes" id="UP000006729">
    <property type="component" value="Chromosome 2"/>
</dbReference>
<evidence type="ECO:0000259" key="2">
    <source>
        <dbReference type="Pfam" id="PF26138"/>
    </source>
</evidence>
<sequence length="225" mass="26076">MDDPRFNVISNKDFNNDYDNVMNRIVDHINYPSCEDSGASVADTEDDDDGNNNDDDNNDNDDESDSDAEAINIYYINYMHKKPCIVSYNTEMLWLNEVLRGHWKRCVNMFMMDTTTLLSLCNDLETHYRLKSSRKMSVIEKVAICIKEVLKSLCLFAIKVIKQVDQQFTNTPREIAMNPRYMPHFKFMFVLAGWEGSAHIIRIFLKTIDSSSIKFPKPLEGCDLI</sequence>
<protein>
    <recommendedName>
        <fullName evidence="2">DUF8040 domain-containing protein</fullName>
    </recommendedName>
</protein>
<feature type="domain" description="DUF8040" evidence="2">
    <location>
        <begin position="88"/>
        <end position="147"/>
    </location>
</feature>